<accession>A0A3P3VW54</accession>
<evidence type="ECO:0000256" key="3">
    <source>
        <dbReference type="ARBA" id="ARBA00022475"/>
    </source>
</evidence>
<dbReference type="AlphaFoldDB" id="A0A3P3VW54"/>
<comment type="similarity">
    <text evidence="2">Belongs to the EamA transporter family.</text>
</comment>
<dbReference type="InterPro" id="IPR000620">
    <property type="entry name" value="EamA_dom"/>
</dbReference>
<name>A0A3P3VW54_9MICO</name>
<gene>
    <name evidence="10" type="ORF">EG850_06420</name>
</gene>
<feature type="region of interest" description="Disordered" evidence="7">
    <location>
        <begin position="30"/>
        <end position="72"/>
    </location>
</feature>
<protein>
    <submittedName>
        <fullName evidence="10">DMT family transporter</fullName>
    </submittedName>
</protein>
<feature type="transmembrane region" description="Helical" evidence="8">
    <location>
        <begin position="230"/>
        <end position="248"/>
    </location>
</feature>
<evidence type="ECO:0000256" key="8">
    <source>
        <dbReference type="SAM" id="Phobius"/>
    </source>
</evidence>
<dbReference type="OrthoDB" id="5315632at2"/>
<keyword evidence="6 8" id="KW-0472">Membrane</keyword>
<sequence length="400" mass="41933">MVSVCSRACCGASRRRSSLFTGCGGSIRPSAYPSRASGHRSKGSEAHHDHHRHLDSTPHMQPSDNSKEPVTGQVPIIGSSLTPITASIPVISTGSPAVERARQSREIFGFLERVDARLLAVVASTAVGIGPVLMLLSGENAATTVLFRFGIALIPLAVLAIIEWRMNGPLNRRHTLIHLLAGVFFGIDLGLWTPGMMLAGAGVATVAGNIQVIIVPLFALIVFRERIGRPFLWAIPVMLTGIVLISGALEQGALGPDVLIGVLLATASGFAYAGYVLIVGRAPSHGHAATQAFLAAFMSMVVGTSIASLFGAPNLTPEIGPLLILIAMALFGQVIGWMGTTAALPRLETATGSTLLLVQPLVAVLGGLFILGEHITWMQWAGIAAIIAAVWFIAMTSRAK</sequence>
<evidence type="ECO:0000313" key="11">
    <source>
        <dbReference type="Proteomes" id="UP000274391"/>
    </source>
</evidence>
<dbReference type="InterPro" id="IPR037185">
    <property type="entry name" value="EmrE-like"/>
</dbReference>
<evidence type="ECO:0000256" key="4">
    <source>
        <dbReference type="ARBA" id="ARBA00022692"/>
    </source>
</evidence>
<feature type="transmembrane region" description="Helical" evidence="8">
    <location>
        <begin position="319"/>
        <end position="338"/>
    </location>
</feature>
<dbReference type="InterPro" id="IPR051258">
    <property type="entry name" value="Diverse_Substrate_Transporter"/>
</dbReference>
<dbReference type="PANTHER" id="PTHR42920">
    <property type="entry name" value="OS03G0707200 PROTEIN-RELATED"/>
    <property type="match status" value="1"/>
</dbReference>
<feature type="transmembrane region" description="Helical" evidence="8">
    <location>
        <begin position="377"/>
        <end position="394"/>
    </location>
</feature>
<comment type="subcellular location">
    <subcellularLocation>
        <location evidence="1">Cell membrane</location>
        <topology evidence="1">Multi-pass membrane protein</topology>
    </subcellularLocation>
</comment>
<dbReference type="PANTHER" id="PTHR42920:SF5">
    <property type="entry name" value="EAMA DOMAIN-CONTAINING PROTEIN"/>
    <property type="match status" value="1"/>
</dbReference>
<dbReference type="GO" id="GO:0005886">
    <property type="term" value="C:plasma membrane"/>
    <property type="evidence" value="ECO:0007669"/>
    <property type="project" value="UniProtKB-SubCell"/>
</dbReference>
<evidence type="ECO:0000256" key="5">
    <source>
        <dbReference type="ARBA" id="ARBA00022989"/>
    </source>
</evidence>
<feature type="transmembrane region" description="Helical" evidence="8">
    <location>
        <begin position="198"/>
        <end position="223"/>
    </location>
</feature>
<feature type="transmembrane region" description="Helical" evidence="8">
    <location>
        <begin position="350"/>
        <end position="371"/>
    </location>
</feature>
<feature type="transmembrane region" description="Helical" evidence="8">
    <location>
        <begin position="292"/>
        <end position="313"/>
    </location>
</feature>
<feature type="transmembrane region" description="Helical" evidence="8">
    <location>
        <begin position="142"/>
        <end position="162"/>
    </location>
</feature>
<evidence type="ECO:0000256" key="2">
    <source>
        <dbReference type="ARBA" id="ARBA00007362"/>
    </source>
</evidence>
<dbReference type="EMBL" id="RQVS01000006">
    <property type="protein sequence ID" value="RRJ87031.1"/>
    <property type="molecule type" value="Genomic_DNA"/>
</dbReference>
<dbReference type="SUPFAM" id="SSF103481">
    <property type="entry name" value="Multidrug resistance efflux transporter EmrE"/>
    <property type="match status" value="2"/>
</dbReference>
<organism evidence="10 11">
    <name type="scientific">Gulosibacter macacae</name>
    <dbReference type="NCBI Taxonomy" id="2488791"/>
    <lineage>
        <taxon>Bacteria</taxon>
        <taxon>Bacillati</taxon>
        <taxon>Actinomycetota</taxon>
        <taxon>Actinomycetes</taxon>
        <taxon>Micrococcales</taxon>
        <taxon>Microbacteriaceae</taxon>
        <taxon>Gulosibacter</taxon>
    </lineage>
</organism>
<evidence type="ECO:0000256" key="6">
    <source>
        <dbReference type="ARBA" id="ARBA00023136"/>
    </source>
</evidence>
<feature type="domain" description="EamA" evidence="9">
    <location>
        <begin position="118"/>
        <end position="246"/>
    </location>
</feature>
<dbReference type="Proteomes" id="UP000274391">
    <property type="component" value="Unassembled WGS sequence"/>
</dbReference>
<keyword evidence="3" id="KW-1003">Cell membrane</keyword>
<dbReference type="Pfam" id="PF00892">
    <property type="entry name" value="EamA"/>
    <property type="match status" value="2"/>
</dbReference>
<feature type="domain" description="EamA" evidence="9">
    <location>
        <begin position="260"/>
        <end position="394"/>
    </location>
</feature>
<comment type="caution">
    <text evidence="10">The sequence shown here is derived from an EMBL/GenBank/DDBJ whole genome shotgun (WGS) entry which is preliminary data.</text>
</comment>
<feature type="transmembrane region" description="Helical" evidence="8">
    <location>
        <begin position="260"/>
        <end position="280"/>
    </location>
</feature>
<keyword evidence="4 8" id="KW-0812">Transmembrane</keyword>
<reference evidence="10 11" key="1">
    <citation type="submission" date="2018-11" db="EMBL/GenBank/DDBJ databases">
        <title>YIM 102482-1 draft genome.</title>
        <authorList>
            <person name="Li G."/>
            <person name="Jiang Y."/>
        </authorList>
    </citation>
    <scope>NUCLEOTIDE SEQUENCE [LARGE SCALE GENOMIC DNA]</scope>
    <source>
        <strain evidence="10 11">YIM 102482-1</strain>
    </source>
</reference>
<feature type="transmembrane region" description="Helical" evidence="8">
    <location>
        <begin position="118"/>
        <end position="136"/>
    </location>
</feature>
<evidence type="ECO:0000259" key="9">
    <source>
        <dbReference type="Pfam" id="PF00892"/>
    </source>
</evidence>
<feature type="transmembrane region" description="Helical" evidence="8">
    <location>
        <begin position="174"/>
        <end position="192"/>
    </location>
</feature>
<evidence type="ECO:0000256" key="7">
    <source>
        <dbReference type="SAM" id="MobiDB-lite"/>
    </source>
</evidence>
<keyword evidence="11" id="KW-1185">Reference proteome</keyword>
<keyword evidence="5 8" id="KW-1133">Transmembrane helix</keyword>
<evidence type="ECO:0000313" key="10">
    <source>
        <dbReference type="EMBL" id="RRJ87031.1"/>
    </source>
</evidence>
<proteinExistence type="inferred from homology"/>
<evidence type="ECO:0000256" key="1">
    <source>
        <dbReference type="ARBA" id="ARBA00004651"/>
    </source>
</evidence>
<feature type="compositionally biased region" description="Basic and acidic residues" evidence="7">
    <location>
        <begin position="42"/>
        <end position="56"/>
    </location>
</feature>